<reference evidence="1" key="1">
    <citation type="journal article" date="2023" name="Mol. Phylogenet. Evol.">
        <title>Genome-scale phylogeny and comparative genomics of the fungal order Sordariales.</title>
        <authorList>
            <person name="Hensen N."/>
            <person name="Bonometti L."/>
            <person name="Westerberg I."/>
            <person name="Brannstrom I.O."/>
            <person name="Guillou S."/>
            <person name="Cros-Aarteil S."/>
            <person name="Calhoun S."/>
            <person name="Haridas S."/>
            <person name="Kuo A."/>
            <person name="Mondo S."/>
            <person name="Pangilinan J."/>
            <person name="Riley R."/>
            <person name="LaButti K."/>
            <person name="Andreopoulos B."/>
            <person name="Lipzen A."/>
            <person name="Chen C."/>
            <person name="Yan M."/>
            <person name="Daum C."/>
            <person name="Ng V."/>
            <person name="Clum A."/>
            <person name="Steindorff A."/>
            <person name="Ohm R.A."/>
            <person name="Martin F."/>
            <person name="Silar P."/>
            <person name="Natvig D.O."/>
            <person name="Lalanne C."/>
            <person name="Gautier V."/>
            <person name="Ament-Velasquez S.L."/>
            <person name="Kruys A."/>
            <person name="Hutchinson M.I."/>
            <person name="Powell A.J."/>
            <person name="Barry K."/>
            <person name="Miller A.N."/>
            <person name="Grigoriev I.V."/>
            <person name="Debuchy R."/>
            <person name="Gladieux P."/>
            <person name="Hiltunen Thoren M."/>
            <person name="Johannesson H."/>
        </authorList>
    </citation>
    <scope>NUCLEOTIDE SEQUENCE</scope>
    <source>
        <strain evidence="1">CBS 118394</strain>
    </source>
</reference>
<dbReference type="Proteomes" id="UP001283341">
    <property type="component" value="Unassembled WGS sequence"/>
</dbReference>
<accession>A0AAE0HXE0</accession>
<dbReference type="AlphaFoldDB" id="A0AAE0HXE0"/>
<evidence type="ECO:0000313" key="2">
    <source>
        <dbReference type="Proteomes" id="UP001283341"/>
    </source>
</evidence>
<organism evidence="1 2">
    <name type="scientific">Apodospora peruviana</name>
    <dbReference type="NCBI Taxonomy" id="516989"/>
    <lineage>
        <taxon>Eukaryota</taxon>
        <taxon>Fungi</taxon>
        <taxon>Dikarya</taxon>
        <taxon>Ascomycota</taxon>
        <taxon>Pezizomycotina</taxon>
        <taxon>Sordariomycetes</taxon>
        <taxon>Sordariomycetidae</taxon>
        <taxon>Sordariales</taxon>
        <taxon>Lasiosphaeriaceae</taxon>
        <taxon>Apodospora</taxon>
    </lineage>
</organism>
<reference evidence="1" key="2">
    <citation type="submission" date="2023-06" db="EMBL/GenBank/DDBJ databases">
        <authorList>
            <consortium name="Lawrence Berkeley National Laboratory"/>
            <person name="Haridas S."/>
            <person name="Hensen N."/>
            <person name="Bonometti L."/>
            <person name="Westerberg I."/>
            <person name="Brannstrom I.O."/>
            <person name="Guillou S."/>
            <person name="Cros-Aarteil S."/>
            <person name="Calhoun S."/>
            <person name="Kuo A."/>
            <person name="Mondo S."/>
            <person name="Pangilinan J."/>
            <person name="Riley R."/>
            <person name="Labutti K."/>
            <person name="Andreopoulos B."/>
            <person name="Lipzen A."/>
            <person name="Chen C."/>
            <person name="Yanf M."/>
            <person name="Daum C."/>
            <person name="Ng V."/>
            <person name="Clum A."/>
            <person name="Steindorff A."/>
            <person name="Ohm R."/>
            <person name="Martin F."/>
            <person name="Silar P."/>
            <person name="Natvig D."/>
            <person name="Lalanne C."/>
            <person name="Gautier V."/>
            <person name="Ament-Velasquez S.L."/>
            <person name="Kruys A."/>
            <person name="Hutchinson M.I."/>
            <person name="Powell A.J."/>
            <person name="Barry K."/>
            <person name="Miller A.N."/>
            <person name="Grigoriev I.V."/>
            <person name="Debuchy R."/>
            <person name="Gladieux P."/>
            <person name="Thoren M.H."/>
            <person name="Johannesson H."/>
        </authorList>
    </citation>
    <scope>NUCLEOTIDE SEQUENCE</scope>
    <source>
        <strain evidence="1">CBS 118394</strain>
    </source>
</reference>
<keyword evidence="2" id="KW-1185">Reference proteome</keyword>
<evidence type="ECO:0000313" key="1">
    <source>
        <dbReference type="EMBL" id="KAK3314561.1"/>
    </source>
</evidence>
<protein>
    <submittedName>
        <fullName evidence="1">Uncharacterized protein</fullName>
    </submittedName>
</protein>
<name>A0AAE0HXE0_9PEZI</name>
<dbReference type="EMBL" id="JAUEDM010000006">
    <property type="protein sequence ID" value="KAK3314561.1"/>
    <property type="molecule type" value="Genomic_DNA"/>
</dbReference>
<comment type="caution">
    <text evidence="1">The sequence shown here is derived from an EMBL/GenBank/DDBJ whole genome shotgun (WGS) entry which is preliminary data.</text>
</comment>
<sequence>MAPIWNPRLVLGLRADDETEWRCVGTNPSAESGSPSRCERSIRPSELGKVNRLLAAMSHQMPDQIDHNELLHLARACLCADTPGPHRGRQEAAVIYQWTELMSAEACEMR</sequence>
<gene>
    <name evidence="1" type="ORF">B0H66DRAFT_446112</name>
</gene>
<proteinExistence type="predicted"/>
<feature type="non-terminal residue" evidence="1">
    <location>
        <position position="110"/>
    </location>
</feature>